<evidence type="ECO:0008006" key="3">
    <source>
        <dbReference type="Google" id="ProtNLM"/>
    </source>
</evidence>
<comment type="caution">
    <text evidence="1">The sequence shown here is derived from an EMBL/GenBank/DDBJ whole genome shotgun (WGS) entry which is preliminary data.</text>
</comment>
<gene>
    <name evidence="1" type="ORF">A2927_01700</name>
</gene>
<dbReference type="PANTHER" id="PTHR32305">
    <property type="match status" value="1"/>
</dbReference>
<dbReference type="PANTHER" id="PTHR32305:SF15">
    <property type="entry name" value="PROTEIN RHSA-RELATED"/>
    <property type="match status" value="1"/>
</dbReference>
<dbReference type="SUPFAM" id="SSF53474">
    <property type="entry name" value="alpha/beta-Hydrolases"/>
    <property type="match status" value="1"/>
</dbReference>
<protein>
    <recommendedName>
        <fullName evidence="3">Fungal lipase-like domain-containing protein</fullName>
    </recommendedName>
</protein>
<reference evidence="1 2" key="1">
    <citation type="journal article" date="2016" name="Nat. Commun.">
        <title>Thousands of microbial genomes shed light on interconnected biogeochemical processes in an aquifer system.</title>
        <authorList>
            <person name="Anantharaman K."/>
            <person name="Brown C.T."/>
            <person name="Hug L.A."/>
            <person name="Sharon I."/>
            <person name="Castelle C.J."/>
            <person name="Probst A.J."/>
            <person name="Thomas B.C."/>
            <person name="Singh A."/>
            <person name="Wilkins M.J."/>
            <person name="Karaoz U."/>
            <person name="Brodie E.L."/>
            <person name="Williams K.H."/>
            <person name="Hubbard S.S."/>
            <person name="Banfield J.F."/>
        </authorList>
    </citation>
    <scope>NUCLEOTIDE SEQUENCE [LARGE SCALE GENOMIC DNA]</scope>
</reference>
<dbReference type="Gene3D" id="3.40.50.1820">
    <property type="entry name" value="alpha/beta hydrolase"/>
    <property type="match status" value="1"/>
</dbReference>
<name>A0A1G2BLK3_9BACT</name>
<accession>A0A1G2BLK3</accession>
<sequence>MRKATLIILFFLIPQVIYAIGTNYRFNGKELDPISDLYYFDSRYYNPNVGRFIQPDPLANFLVTPELQKRTGMNLEDILSNPQRLNPYSYAGNNPAVFVDPTGLLTIIIPGTFYSEKSWSEAGDEQAFIDSIASSFNETHSTRVINDKNVWSGADNDAARQKAADYIAQLIKNYGFASGEQLNIAGHSHGGNIALLVSKQTDRKIDNLVTLATPARTDYQPNDAMIGRHVNVYSIIDMVQIMGGGRFSLSKLAGNLLLGPLGGWLGSRFNFGEFGLAGRTYGGAENVNVTKESRFGLIGSHFMTNIPAVWTRISGLFR</sequence>
<organism evidence="1 2">
    <name type="scientific">Candidatus Komeilibacteria bacterium RIFCSPLOWO2_01_FULL_45_10</name>
    <dbReference type="NCBI Taxonomy" id="1798550"/>
    <lineage>
        <taxon>Bacteria</taxon>
        <taxon>Candidatus Komeiliibacteriota</taxon>
    </lineage>
</organism>
<dbReference type="InterPro" id="IPR050708">
    <property type="entry name" value="T6SS_VgrG/RHS"/>
</dbReference>
<proteinExistence type="predicted"/>
<dbReference type="InterPro" id="IPR029058">
    <property type="entry name" value="AB_hydrolase_fold"/>
</dbReference>
<dbReference type="NCBIfam" id="TIGR03696">
    <property type="entry name" value="Rhs_assc_core"/>
    <property type="match status" value="1"/>
</dbReference>
<evidence type="ECO:0000313" key="1">
    <source>
        <dbReference type="EMBL" id="OGY89596.1"/>
    </source>
</evidence>
<dbReference type="AlphaFoldDB" id="A0A1G2BLK3"/>
<evidence type="ECO:0000313" key="2">
    <source>
        <dbReference type="Proteomes" id="UP000178849"/>
    </source>
</evidence>
<dbReference type="Proteomes" id="UP000178849">
    <property type="component" value="Unassembled WGS sequence"/>
</dbReference>
<dbReference type="STRING" id="1798550.A2927_01700"/>
<dbReference type="EMBL" id="MHKL01000013">
    <property type="protein sequence ID" value="OGY89596.1"/>
    <property type="molecule type" value="Genomic_DNA"/>
</dbReference>
<dbReference type="InterPro" id="IPR022385">
    <property type="entry name" value="Rhs_assc_core"/>
</dbReference>
<dbReference type="Gene3D" id="2.180.10.10">
    <property type="entry name" value="RHS repeat-associated core"/>
    <property type="match status" value="1"/>
</dbReference>